<evidence type="ECO:0000256" key="3">
    <source>
        <dbReference type="ARBA" id="ARBA00023125"/>
    </source>
</evidence>
<dbReference type="Proteomes" id="UP000198964">
    <property type="component" value="Unassembled WGS sequence"/>
</dbReference>
<dbReference type="InterPro" id="IPR036187">
    <property type="entry name" value="DNA_mismatch_repair_MutS_sf"/>
</dbReference>
<dbReference type="InterPro" id="IPR000432">
    <property type="entry name" value="DNA_mismatch_repair_MutS_C"/>
</dbReference>
<proteinExistence type="predicted"/>
<dbReference type="GO" id="GO:0005829">
    <property type="term" value="C:cytosol"/>
    <property type="evidence" value="ECO:0007669"/>
    <property type="project" value="TreeGrafter"/>
</dbReference>
<keyword evidence="4" id="KW-0472">Membrane</keyword>
<dbReference type="STRING" id="655355.SAMN05216283_11710"/>
<dbReference type="GO" id="GO:0140664">
    <property type="term" value="F:ATP-dependent DNA damage sensor activity"/>
    <property type="evidence" value="ECO:0007669"/>
    <property type="project" value="InterPro"/>
</dbReference>
<sequence length="643" mass="72788">MKIYRDYINKYDAKLQQVSKLLSRISLLRLFIFVLSCGILIYLFNLRLFTSILIVLPLLLVVFGASVKYHNKIAFLKKHTAFLKEINEAEVSREQSTLGGFDPGQQFVNPDHPYTSDLDIFGQHSIFQLVNRTTTESGTMRLSEWLSEPAPNKEIHDRQEAIRELAQKLDWRQDFQASGMHFQNKKSDYSKLLAWVEAPIVLLKNRAIYTALAIFLSILALLGFYFSIANIGSPNRFDYIIPFLAVFVINILVLRKVDSLAEDIVKTSQENIKTLKGYQILIDKIERENFKSKKLCELQAVLKKSKYSAFNEIKKLCRLLEFSQQRGIKKIPVGGNYLYPLLNRFLLIDIYVIIATEKWKSKNKVFLKGWAEVVSEFEVINSFAGFCYSNPAYTFPEISEDDNYVQFEDLGHPLINSEKRVCNDFHSEGHGQVVMVTGSNMGGKSTFLRTVGVNIVLALAGAPCCATSGRVSNLKLFSSMRTQDNLKEGISSFYAELGRIEKMLQLIASSQNVFFLLDEMFKGTNSEDRHRGGFSLINQISELETSGIIATHDIELAKLSGSKSLVTNYSFNSEIKNGSMYFSYKLEPVICNDFNASELMERSGIKILANLPSSSEPIVNCKEVRASLEVKPSLSKTRFAGLV</sequence>
<keyword evidence="7" id="KW-1185">Reference proteome</keyword>
<evidence type="ECO:0000259" key="5">
    <source>
        <dbReference type="SMART" id="SM00534"/>
    </source>
</evidence>
<evidence type="ECO:0000313" key="6">
    <source>
        <dbReference type="EMBL" id="SFF81975.1"/>
    </source>
</evidence>
<gene>
    <name evidence="6" type="ORF">SAMN05216283_11710</name>
</gene>
<dbReference type="InterPro" id="IPR027417">
    <property type="entry name" value="P-loop_NTPase"/>
</dbReference>
<evidence type="ECO:0000256" key="2">
    <source>
        <dbReference type="ARBA" id="ARBA00022840"/>
    </source>
</evidence>
<feature type="transmembrane region" description="Helical" evidence="4">
    <location>
        <begin position="207"/>
        <end position="227"/>
    </location>
</feature>
<dbReference type="GO" id="GO:0030983">
    <property type="term" value="F:mismatched DNA binding"/>
    <property type="evidence" value="ECO:0007669"/>
    <property type="project" value="InterPro"/>
</dbReference>
<keyword evidence="4" id="KW-1133">Transmembrane helix</keyword>
<feature type="transmembrane region" description="Helical" evidence="4">
    <location>
        <begin position="48"/>
        <end position="69"/>
    </location>
</feature>
<organism evidence="6 7">
    <name type="scientific">Sunxiuqinia elliptica</name>
    <dbReference type="NCBI Taxonomy" id="655355"/>
    <lineage>
        <taxon>Bacteria</taxon>
        <taxon>Pseudomonadati</taxon>
        <taxon>Bacteroidota</taxon>
        <taxon>Bacteroidia</taxon>
        <taxon>Marinilabiliales</taxon>
        <taxon>Prolixibacteraceae</taxon>
        <taxon>Sunxiuqinia</taxon>
    </lineage>
</organism>
<protein>
    <submittedName>
        <fullName evidence="6">DNA mismatch repair ATPase MutS</fullName>
    </submittedName>
</protein>
<dbReference type="SMART" id="SM00534">
    <property type="entry name" value="MUTSac"/>
    <property type="match status" value="1"/>
</dbReference>
<dbReference type="InterPro" id="IPR007696">
    <property type="entry name" value="DNA_mismatch_repair_MutS_core"/>
</dbReference>
<dbReference type="PANTHER" id="PTHR11361:SF99">
    <property type="entry name" value="DNA MISMATCH REPAIR PROTEIN"/>
    <property type="match status" value="1"/>
</dbReference>
<feature type="domain" description="DNA mismatch repair proteins mutS family" evidence="5">
    <location>
        <begin position="431"/>
        <end position="609"/>
    </location>
</feature>
<name>A0A1I2LRS4_9BACT</name>
<dbReference type="EMBL" id="FONW01000017">
    <property type="protein sequence ID" value="SFF81975.1"/>
    <property type="molecule type" value="Genomic_DNA"/>
</dbReference>
<dbReference type="GO" id="GO:0005524">
    <property type="term" value="F:ATP binding"/>
    <property type="evidence" value="ECO:0007669"/>
    <property type="project" value="UniProtKB-KW"/>
</dbReference>
<keyword evidence="3" id="KW-0238">DNA-binding</keyword>
<reference evidence="6 7" key="1">
    <citation type="submission" date="2016-10" db="EMBL/GenBank/DDBJ databases">
        <authorList>
            <person name="de Groot N.N."/>
        </authorList>
    </citation>
    <scope>NUCLEOTIDE SEQUENCE [LARGE SCALE GENOMIC DNA]</scope>
    <source>
        <strain evidence="6 7">CGMCC 1.9156</strain>
    </source>
</reference>
<feature type="transmembrane region" description="Helical" evidence="4">
    <location>
        <begin position="239"/>
        <end position="257"/>
    </location>
</feature>
<accession>A0A1I2LRS4</accession>
<dbReference type="PANTHER" id="PTHR11361">
    <property type="entry name" value="DNA MISMATCH REPAIR PROTEIN MUTS FAMILY MEMBER"/>
    <property type="match status" value="1"/>
</dbReference>
<feature type="transmembrane region" description="Helical" evidence="4">
    <location>
        <begin position="21"/>
        <end position="42"/>
    </location>
</feature>
<dbReference type="GO" id="GO:0006298">
    <property type="term" value="P:mismatch repair"/>
    <property type="evidence" value="ECO:0007669"/>
    <property type="project" value="InterPro"/>
</dbReference>
<dbReference type="InterPro" id="IPR045076">
    <property type="entry name" value="MutS"/>
</dbReference>
<dbReference type="Gene3D" id="1.10.1420.10">
    <property type="match status" value="1"/>
</dbReference>
<dbReference type="SUPFAM" id="SSF48334">
    <property type="entry name" value="DNA repair protein MutS, domain III"/>
    <property type="match status" value="1"/>
</dbReference>
<evidence type="ECO:0000256" key="1">
    <source>
        <dbReference type="ARBA" id="ARBA00022741"/>
    </source>
</evidence>
<keyword evidence="4" id="KW-0812">Transmembrane</keyword>
<dbReference type="Pfam" id="PF00488">
    <property type="entry name" value="MutS_V"/>
    <property type="match status" value="1"/>
</dbReference>
<evidence type="ECO:0000256" key="4">
    <source>
        <dbReference type="SAM" id="Phobius"/>
    </source>
</evidence>
<dbReference type="SUPFAM" id="SSF52540">
    <property type="entry name" value="P-loop containing nucleoside triphosphate hydrolases"/>
    <property type="match status" value="1"/>
</dbReference>
<dbReference type="Gene3D" id="3.40.50.300">
    <property type="entry name" value="P-loop containing nucleotide triphosphate hydrolases"/>
    <property type="match status" value="1"/>
</dbReference>
<keyword evidence="2" id="KW-0067">ATP-binding</keyword>
<evidence type="ECO:0000313" key="7">
    <source>
        <dbReference type="Proteomes" id="UP000198964"/>
    </source>
</evidence>
<dbReference type="AlphaFoldDB" id="A0A1I2LRS4"/>
<dbReference type="Pfam" id="PF05192">
    <property type="entry name" value="MutS_III"/>
    <property type="match status" value="1"/>
</dbReference>
<dbReference type="RefSeq" id="WP_093921584.1">
    <property type="nucleotide sequence ID" value="NZ_FONW01000017.1"/>
</dbReference>
<keyword evidence="1" id="KW-0547">Nucleotide-binding</keyword>